<keyword evidence="1" id="KW-0732">Signal</keyword>
<accession>A0A239CYB1</accession>
<dbReference type="PANTHER" id="PTHR39176:SF1">
    <property type="entry name" value="PERIPLASMIC PROTEIN"/>
    <property type="match status" value="1"/>
</dbReference>
<keyword evidence="4" id="KW-1185">Reference proteome</keyword>
<dbReference type="Pfam" id="PF07007">
    <property type="entry name" value="LprI"/>
    <property type="match status" value="1"/>
</dbReference>
<reference evidence="4" key="1">
    <citation type="submission" date="2017-06" db="EMBL/GenBank/DDBJ databases">
        <authorList>
            <person name="Varghese N."/>
            <person name="Submissions S."/>
        </authorList>
    </citation>
    <scope>NUCLEOTIDE SEQUENCE [LARGE SCALE GENOMIC DNA]</scope>
    <source>
        <strain evidence="4">DSM 22348</strain>
    </source>
</reference>
<evidence type="ECO:0000256" key="1">
    <source>
        <dbReference type="SAM" id="SignalP"/>
    </source>
</evidence>
<sequence>MTPRILASVLALLGASQMAQADSYSQCMQGANTTVAMRDCSGAELKRQDTRLNQTYKQAMASLEAEQQGKLRDAQRLWVKYRDANCGMYYGLTGGTIDQLNGAGCEVDMTRQRADELEKLQNH</sequence>
<dbReference type="Gene3D" id="1.20.1270.180">
    <property type="match status" value="1"/>
</dbReference>
<gene>
    <name evidence="3" type="ORF">SAMN05444352_10587</name>
</gene>
<name>A0A239CYB1_9PSED</name>
<feature type="signal peptide" evidence="1">
    <location>
        <begin position="1"/>
        <end position="21"/>
    </location>
</feature>
<dbReference type="OrthoDB" id="7340239at2"/>
<dbReference type="EMBL" id="FZOL01000005">
    <property type="protein sequence ID" value="SNS24333.1"/>
    <property type="molecule type" value="Genomic_DNA"/>
</dbReference>
<organism evidence="3 4">
    <name type="scientific">Pseudomonas japonica</name>
    <dbReference type="NCBI Taxonomy" id="256466"/>
    <lineage>
        <taxon>Bacteria</taxon>
        <taxon>Pseudomonadati</taxon>
        <taxon>Pseudomonadota</taxon>
        <taxon>Gammaproteobacteria</taxon>
        <taxon>Pseudomonadales</taxon>
        <taxon>Pseudomonadaceae</taxon>
        <taxon>Pseudomonas</taxon>
    </lineage>
</organism>
<dbReference type="InterPro" id="IPR009739">
    <property type="entry name" value="LprI-like_N"/>
</dbReference>
<protein>
    <submittedName>
        <fullName evidence="3">Uncharacterized conserved protein YecT, DUF1311 family</fullName>
    </submittedName>
</protein>
<feature type="domain" description="Lysozyme inhibitor LprI-like N-terminal" evidence="2">
    <location>
        <begin position="27"/>
        <end position="117"/>
    </location>
</feature>
<feature type="chain" id="PRO_5011308285" evidence="1">
    <location>
        <begin position="22"/>
        <end position="123"/>
    </location>
</feature>
<proteinExistence type="predicted"/>
<evidence type="ECO:0000313" key="4">
    <source>
        <dbReference type="Proteomes" id="UP000198407"/>
    </source>
</evidence>
<dbReference type="Proteomes" id="UP000198407">
    <property type="component" value="Unassembled WGS sequence"/>
</dbReference>
<dbReference type="RefSeq" id="WP_042120894.1">
    <property type="nucleotide sequence ID" value="NZ_FZOL01000005.1"/>
</dbReference>
<evidence type="ECO:0000313" key="3">
    <source>
        <dbReference type="EMBL" id="SNS24333.1"/>
    </source>
</evidence>
<dbReference type="AlphaFoldDB" id="A0A239CYB1"/>
<dbReference type="STRING" id="1215104.GCA_000730585_05488"/>
<evidence type="ECO:0000259" key="2">
    <source>
        <dbReference type="Pfam" id="PF07007"/>
    </source>
</evidence>
<dbReference type="PANTHER" id="PTHR39176">
    <property type="entry name" value="PERIPLASMIC PROTEIN-RELATED"/>
    <property type="match status" value="1"/>
</dbReference>